<dbReference type="OrthoDB" id="9800438at2"/>
<dbReference type="InterPro" id="IPR029068">
    <property type="entry name" value="Glyas_Bleomycin-R_OHBP_Dase"/>
</dbReference>
<dbReference type="InterPro" id="IPR037523">
    <property type="entry name" value="VOC_core"/>
</dbReference>
<name>A0A0J8V7T3_9GAMM</name>
<evidence type="ECO:0000313" key="3">
    <source>
        <dbReference type="Proteomes" id="UP000240481"/>
    </source>
</evidence>
<sequence>MKIEHIALWSKDIETLKAFYVHYFNATHNDMYVNTAKGFSSYFLTFDSGARLEIMQMGNIPANANNPYQQHTGLIHIAFSLGSEEQVDDLTKRLQHDGYEVLDGPRRTGDGYYESTVLDPENNRLEITA</sequence>
<dbReference type="Gene3D" id="3.10.180.10">
    <property type="entry name" value="2,3-Dihydroxybiphenyl 1,2-Dioxygenase, domain 1"/>
    <property type="match status" value="1"/>
</dbReference>
<evidence type="ECO:0000259" key="1">
    <source>
        <dbReference type="PROSITE" id="PS51819"/>
    </source>
</evidence>
<dbReference type="EMBL" id="PYLZ01000010">
    <property type="protein sequence ID" value="PSW23050.1"/>
    <property type="molecule type" value="Genomic_DNA"/>
</dbReference>
<dbReference type="InterPro" id="IPR051332">
    <property type="entry name" value="Fosfomycin_Res_Enzymes"/>
</dbReference>
<dbReference type="SUPFAM" id="SSF54593">
    <property type="entry name" value="Glyoxalase/Bleomycin resistance protein/Dihydroxybiphenyl dioxygenase"/>
    <property type="match status" value="1"/>
</dbReference>
<dbReference type="PANTHER" id="PTHR36113">
    <property type="entry name" value="LYASE, PUTATIVE-RELATED-RELATED"/>
    <property type="match status" value="1"/>
</dbReference>
<evidence type="ECO:0000313" key="2">
    <source>
        <dbReference type="EMBL" id="PSW23050.1"/>
    </source>
</evidence>
<keyword evidence="3" id="KW-1185">Reference proteome</keyword>
<protein>
    <submittedName>
        <fullName evidence="2">Glyoxalase</fullName>
    </submittedName>
</protein>
<dbReference type="STRING" id="680026.AB733_18850"/>
<reference evidence="2 3" key="1">
    <citation type="submission" date="2018-01" db="EMBL/GenBank/DDBJ databases">
        <title>Whole genome sequencing of Histamine producing bacteria.</title>
        <authorList>
            <person name="Butler K."/>
        </authorList>
    </citation>
    <scope>NUCLEOTIDE SEQUENCE [LARGE SCALE GENOMIC DNA]</scope>
    <source>
        <strain evidence="2 3">DSM 24669</strain>
    </source>
</reference>
<accession>A0A0J8V7T3</accession>
<feature type="domain" description="VOC" evidence="1">
    <location>
        <begin position="2"/>
        <end position="129"/>
    </location>
</feature>
<dbReference type="AlphaFoldDB" id="A0A0J8V7T3"/>
<dbReference type="PANTHER" id="PTHR36113:SF1">
    <property type="entry name" value="GLYOXALASE_BLEOMYCIN RESISTANCE PROTEIN_DIOXYGENASE"/>
    <property type="match status" value="1"/>
</dbReference>
<proteinExistence type="predicted"/>
<dbReference type="PROSITE" id="PS51819">
    <property type="entry name" value="VOC"/>
    <property type="match status" value="1"/>
</dbReference>
<comment type="caution">
    <text evidence="2">The sequence shown here is derived from an EMBL/GenBank/DDBJ whole genome shotgun (WGS) entry which is preliminary data.</text>
</comment>
<gene>
    <name evidence="2" type="ORF">C9I94_17905</name>
</gene>
<dbReference type="InterPro" id="IPR004360">
    <property type="entry name" value="Glyas_Fos-R_dOase_dom"/>
</dbReference>
<organism evidence="2 3">
    <name type="scientific">Photobacterium swingsii</name>
    <dbReference type="NCBI Taxonomy" id="680026"/>
    <lineage>
        <taxon>Bacteria</taxon>
        <taxon>Pseudomonadati</taxon>
        <taxon>Pseudomonadota</taxon>
        <taxon>Gammaproteobacteria</taxon>
        <taxon>Vibrionales</taxon>
        <taxon>Vibrionaceae</taxon>
        <taxon>Photobacterium</taxon>
    </lineage>
</organism>
<dbReference type="Pfam" id="PF00903">
    <property type="entry name" value="Glyoxalase"/>
    <property type="match status" value="1"/>
</dbReference>
<dbReference type="RefSeq" id="WP_048900167.1">
    <property type="nucleotide sequence ID" value="NZ_AP024853.1"/>
</dbReference>
<dbReference type="Proteomes" id="UP000240481">
    <property type="component" value="Unassembled WGS sequence"/>
</dbReference>